<dbReference type="Pfam" id="PF16953">
    <property type="entry name" value="PRORP"/>
    <property type="match status" value="1"/>
</dbReference>
<name>A0AAW1QME0_9CHLO</name>
<feature type="region of interest" description="Disordered" evidence="17">
    <location>
        <begin position="353"/>
        <end position="390"/>
    </location>
</feature>
<evidence type="ECO:0000256" key="9">
    <source>
        <dbReference type="ARBA" id="ARBA00022737"/>
    </source>
</evidence>
<dbReference type="EC" id="3.1.26.5" evidence="5"/>
<evidence type="ECO:0000256" key="17">
    <source>
        <dbReference type="SAM" id="MobiDB-lite"/>
    </source>
</evidence>
<comment type="catalytic activity">
    <reaction evidence="1">
        <text>Endonucleolytic cleavage of RNA, removing 5'-extranucleotides from tRNA precursor.</text>
        <dbReference type="EC" id="3.1.26.5"/>
    </reaction>
</comment>
<evidence type="ECO:0000256" key="6">
    <source>
        <dbReference type="ARBA" id="ARBA00022694"/>
    </source>
</evidence>
<feature type="domain" description="PRORP" evidence="18">
    <location>
        <begin position="685"/>
        <end position="898"/>
    </location>
</feature>
<evidence type="ECO:0000256" key="11">
    <source>
        <dbReference type="ARBA" id="ARBA00022833"/>
    </source>
</evidence>
<dbReference type="Pfam" id="PF17177">
    <property type="entry name" value="PPR_long"/>
    <property type="match status" value="1"/>
</dbReference>
<evidence type="ECO:0000256" key="8">
    <source>
        <dbReference type="ARBA" id="ARBA00022723"/>
    </source>
</evidence>
<dbReference type="CDD" id="cd18718">
    <property type="entry name" value="PIN_PRORP"/>
    <property type="match status" value="1"/>
</dbReference>
<evidence type="ECO:0000259" key="18">
    <source>
        <dbReference type="Pfam" id="PF16953"/>
    </source>
</evidence>
<comment type="caution">
    <text evidence="20">The sequence shown here is derived from an EMBL/GenBank/DDBJ whole genome shotgun (WGS) entry which is preliminary data.</text>
</comment>
<feature type="domain" description="PROP1-like PPR" evidence="19">
    <location>
        <begin position="510"/>
        <end position="652"/>
    </location>
</feature>
<accession>A0AAW1QME0</accession>
<dbReference type="InterPro" id="IPR031595">
    <property type="entry name" value="PRORP_C"/>
</dbReference>
<keyword evidence="8" id="KW-0479">Metal-binding</keyword>
<evidence type="ECO:0000256" key="7">
    <source>
        <dbReference type="ARBA" id="ARBA00022722"/>
    </source>
</evidence>
<feature type="compositionally biased region" description="Low complexity" evidence="17">
    <location>
        <begin position="256"/>
        <end position="268"/>
    </location>
</feature>
<dbReference type="PANTHER" id="PTHR13547:SF1">
    <property type="entry name" value="MITOCHONDRIAL RIBONUCLEASE P CATALYTIC SUBUNIT"/>
    <property type="match status" value="1"/>
</dbReference>
<keyword evidence="12" id="KW-0460">Magnesium</keyword>
<keyword evidence="21" id="KW-1185">Reference proteome</keyword>
<dbReference type="PANTHER" id="PTHR13547">
    <property type="match status" value="1"/>
</dbReference>
<evidence type="ECO:0000256" key="1">
    <source>
        <dbReference type="ARBA" id="ARBA00000928"/>
    </source>
</evidence>
<comment type="cofactor">
    <cofactor evidence="2">
        <name>Mg(2+)</name>
        <dbReference type="ChEBI" id="CHEBI:18420"/>
    </cofactor>
</comment>
<dbReference type="Gene3D" id="3.40.50.11980">
    <property type="match status" value="1"/>
</dbReference>
<dbReference type="AlphaFoldDB" id="A0AAW1QME0"/>
<feature type="region of interest" description="Disordered" evidence="17">
    <location>
        <begin position="236"/>
        <end position="288"/>
    </location>
</feature>
<keyword evidence="13" id="KW-0809">Transit peptide</keyword>
<keyword evidence="6" id="KW-0819">tRNA processing</keyword>
<protein>
    <recommendedName>
        <fullName evidence="15">Mitochondrial ribonuclease P catalytic subunit</fullName>
        <ecNumber evidence="5">3.1.26.5</ecNumber>
    </recommendedName>
    <alternativeName>
        <fullName evidence="16">Mitochondrial ribonuclease P protein 3</fullName>
    </alternativeName>
</protein>
<comment type="similarity">
    <text evidence="4">Belongs to the PPR family. P subfamily.</text>
</comment>
<keyword evidence="9" id="KW-0677">Repeat</keyword>
<keyword evidence="10" id="KW-0378">Hydrolase</keyword>
<evidence type="ECO:0000256" key="10">
    <source>
        <dbReference type="ARBA" id="ARBA00022801"/>
    </source>
</evidence>
<keyword evidence="14" id="KW-0496">Mitochondrion</keyword>
<dbReference type="InterPro" id="IPR033443">
    <property type="entry name" value="PROP1-like_PPR_dom"/>
</dbReference>
<comment type="subcellular location">
    <subcellularLocation>
        <location evidence="3">Mitochondrion</location>
    </subcellularLocation>
</comment>
<proteinExistence type="inferred from homology"/>
<evidence type="ECO:0000256" key="12">
    <source>
        <dbReference type="ARBA" id="ARBA00022842"/>
    </source>
</evidence>
<feature type="compositionally biased region" description="Low complexity" evidence="17">
    <location>
        <begin position="172"/>
        <end position="191"/>
    </location>
</feature>
<feature type="compositionally biased region" description="Basic residues" evidence="17">
    <location>
        <begin position="155"/>
        <end position="164"/>
    </location>
</feature>
<evidence type="ECO:0000256" key="15">
    <source>
        <dbReference type="ARBA" id="ARBA00044536"/>
    </source>
</evidence>
<keyword evidence="7" id="KW-0540">Nuclease</keyword>
<gene>
    <name evidence="20" type="ORF">WJX74_010626</name>
</gene>
<dbReference type="Proteomes" id="UP001438707">
    <property type="component" value="Unassembled WGS sequence"/>
</dbReference>
<evidence type="ECO:0000256" key="4">
    <source>
        <dbReference type="ARBA" id="ARBA00007626"/>
    </source>
</evidence>
<evidence type="ECO:0000313" key="21">
    <source>
        <dbReference type="Proteomes" id="UP001438707"/>
    </source>
</evidence>
<dbReference type="InterPro" id="IPR011990">
    <property type="entry name" value="TPR-like_helical_dom_sf"/>
</dbReference>
<dbReference type="GO" id="GO:0046872">
    <property type="term" value="F:metal ion binding"/>
    <property type="evidence" value="ECO:0007669"/>
    <property type="project" value="UniProtKB-KW"/>
</dbReference>
<evidence type="ECO:0000259" key="19">
    <source>
        <dbReference type="Pfam" id="PF17177"/>
    </source>
</evidence>
<evidence type="ECO:0000256" key="14">
    <source>
        <dbReference type="ARBA" id="ARBA00023128"/>
    </source>
</evidence>
<evidence type="ECO:0000256" key="3">
    <source>
        <dbReference type="ARBA" id="ARBA00004173"/>
    </source>
</evidence>
<reference evidence="20 21" key="1">
    <citation type="journal article" date="2024" name="Nat. Commun.">
        <title>Phylogenomics reveals the evolutionary origins of lichenization in chlorophyte algae.</title>
        <authorList>
            <person name="Puginier C."/>
            <person name="Libourel C."/>
            <person name="Otte J."/>
            <person name="Skaloud P."/>
            <person name="Haon M."/>
            <person name="Grisel S."/>
            <person name="Petersen M."/>
            <person name="Berrin J.G."/>
            <person name="Delaux P.M."/>
            <person name="Dal Grande F."/>
            <person name="Keller J."/>
        </authorList>
    </citation>
    <scope>NUCLEOTIDE SEQUENCE [LARGE SCALE GENOMIC DNA]</scope>
    <source>
        <strain evidence="20 21">SAG 2145</strain>
    </source>
</reference>
<dbReference type="Gene3D" id="1.25.40.10">
    <property type="entry name" value="Tetratricopeptide repeat domain"/>
    <property type="match status" value="1"/>
</dbReference>
<feature type="region of interest" description="Disordered" evidence="17">
    <location>
        <begin position="116"/>
        <end position="224"/>
    </location>
</feature>
<dbReference type="GO" id="GO:0001682">
    <property type="term" value="P:tRNA 5'-leader removal"/>
    <property type="evidence" value="ECO:0007669"/>
    <property type="project" value="TreeGrafter"/>
</dbReference>
<evidence type="ECO:0000256" key="5">
    <source>
        <dbReference type="ARBA" id="ARBA00012179"/>
    </source>
</evidence>
<dbReference type="EMBL" id="JALJOS010000031">
    <property type="protein sequence ID" value="KAK9822616.1"/>
    <property type="molecule type" value="Genomic_DNA"/>
</dbReference>
<evidence type="ECO:0000256" key="16">
    <source>
        <dbReference type="ARBA" id="ARBA00044559"/>
    </source>
</evidence>
<feature type="region of interest" description="Disordered" evidence="17">
    <location>
        <begin position="452"/>
        <end position="488"/>
    </location>
</feature>
<dbReference type="GO" id="GO:0005739">
    <property type="term" value="C:mitochondrion"/>
    <property type="evidence" value="ECO:0007669"/>
    <property type="project" value="UniProtKB-SubCell"/>
</dbReference>
<evidence type="ECO:0000256" key="13">
    <source>
        <dbReference type="ARBA" id="ARBA00022946"/>
    </source>
</evidence>
<evidence type="ECO:0000256" key="2">
    <source>
        <dbReference type="ARBA" id="ARBA00001946"/>
    </source>
</evidence>
<dbReference type="GO" id="GO:0004526">
    <property type="term" value="F:ribonuclease P activity"/>
    <property type="evidence" value="ECO:0007669"/>
    <property type="project" value="UniProtKB-EC"/>
</dbReference>
<sequence length="911" mass="98926">MLVADIATSSPSSGRPEFRQRSCRAALSRLHRSLSLRGPCNTQVSAFSTAAQPPAGLFSVGLQHCSISPPSGLLRNTARWNQNPRSAQPFAPHFLGARGVRIRQRVIKLRLLRASQASPRVQRHKSVPADQDAQTANGLVQPSGHPSKVQLDSRRRQRRVRHGGKPLTPGEQHQQVLQHQKLLQQQLQQQQPPFKNKPLTREEGQQHQEREALSKRGTVQAQPLIATDQQLAGRLLANPAGGGRSQKRMGKKRQSEAISGAAGGQAQSVPARLPGQSNKHKKSRPMTPELQVRQWVQATARDGDLGLALRAFDRLVKEGISLPPDLFGTLMYTFAGGDEWEGTARTHHARQLPSSLLFPPDMQATAPEETSAAAQEDEAAHSQSDAAPVLTNGSAAGLRDRAFHSEAAGAAPSMLSATHQQSALLAASHPTAAPHQAALPSQPLGEPALVSAEAAEGQTASAGPLNGHPGAKQEASPLQPGQPAHVHAEQCNPAAAEVALALHPLRPAERLAKGREVVALMQERNIPISEKCFTALARMAAAAGDADEALAVAQRAQSGPNATKRLRLFHPPLVAYTAAGNVEAAFKVMDLCDEARLDMGEADYALLLEAAAAGASWPQVQRVLTRMGQELTVLQAPTLRAAEAYFRSPSAANASRQDPVAQASPWQLERCTADPTGVVSLTSADQLQAVDLGPSEWTAFLEGLTSIAADRERNAQDFQRFTQWLSKRAKAPTMVIDGANVAFHAQNWRPGHFAFDQIRKVVAFLDKSGFHDDLLVVLHIGRIKRQKETNPDDAAWIDAMCQQHRLFVTPYGSNDDWYWMYAAVAAGLQGRLISNDEMRDHVFQLLAPRYFYKWKQRHQVYYAISPEGEVNLHQPVPFTTCVQQLPNGAWFLPLADSTAWMSARPASISNA</sequence>
<evidence type="ECO:0000313" key="20">
    <source>
        <dbReference type="EMBL" id="KAK9822616.1"/>
    </source>
</evidence>
<feature type="compositionally biased region" description="Basic and acidic residues" evidence="17">
    <location>
        <begin position="199"/>
        <end position="214"/>
    </location>
</feature>
<keyword evidence="11" id="KW-0862">Zinc</keyword>
<organism evidence="20 21">
    <name type="scientific">Apatococcus lobatus</name>
    <dbReference type="NCBI Taxonomy" id="904363"/>
    <lineage>
        <taxon>Eukaryota</taxon>
        <taxon>Viridiplantae</taxon>
        <taxon>Chlorophyta</taxon>
        <taxon>core chlorophytes</taxon>
        <taxon>Trebouxiophyceae</taxon>
        <taxon>Chlorellales</taxon>
        <taxon>Chlorellaceae</taxon>
        <taxon>Apatococcus</taxon>
    </lineage>
</organism>
<dbReference type="InterPro" id="IPR033495">
    <property type="entry name" value="MRPP3_PIN_dom"/>
</dbReference>